<dbReference type="AlphaFoldDB" id="A0A4P9XG85"/>
<feature type="non-terminal residue" evidence="7">
    <location>
        <position position="225"/>
    </location>
</feature>
<organism evidence="7 8">
    <name type="scientific">Thamnocephalis sphaerospora</name>
    <dbReference type="NCBI Taxonomy" id="78915"/>
    <lineage>
        <taxon>Eukaryota</taxon>
        <taxon>Fungi</taxon>
        <taxon>Fungi incertae sedis</taxon>
        <taxon>Zoopagomycota</taxon>
        <taxon>Zoopagomycotina</taxon>
        <taxon>Zoopagomycetes</taxon>
        <taxon>Zoopagales</taxon>
        <taxon>Sigmoideomycetaceae</taxon>
        <taxon>Thamnocephalis</taxon>
    </lineage>
</organism>
<dbReference type="OrthoDB" id="26184at2759"/>
<protein>
    <recommendedName>
        <fullName evidence="6">PEP5/VPS11 N-terminal domain-containing protein</fullName>
    </recommendedName>
</protein>
<dbReference type="InterPro" id="IPR015943">
    <property type="entry name" value="WD40/YVTN_repeat-like_dom_sf"/>
</dbReference>
<evidence type="ECO:0000259" key="6">
    <source>
        <dbReference type="Pfam" id="PF23341"/>
    </source>
</evidence>
<keyword evidence="8" id="KW-1185">Reference proteome</keyword>
<evidence type="ECO:0000256" key="2">
    <source>
        <dbReference type="ARBA" id="ARBA00022723"/>
    </source>
</evidence>
<evidence type="ECO:0000256" key="3">
    <source>
        <dbReference type="ARBA" id="ARBA00022771"/>
    </source>
</evidence>
<evidence type="ECO:0000256" key="5">
    <source>
        <dbReference type="ARBA" id="ARBA00023136"/>
    </source>
</evidence>
<dbReference type="STRING" id="78915.A0A4P9XG85"/>
<name>A0A4P9XG85_9FUNG</name>
<dbReference type="GO" id="GO:0048284">
    <property type="term" value="P:organelle fusion"/>
    <property type="evidence" value="ECO:0007669"/>
    <property type="project" value="TreeGrafter"/>
</dbReference>
<evidence type="ECO:0000313" key="8">
    <source>
        <dbReference type="Proteomes" id="UP000271241"/>
    </source>
</evidence>
<accession>A0A4P9XG85</accession>
<evidence type="ECO:0000313" key="7">
    <source>
        <dbReference type="EMBL" id="RKP04643.1"/>
    </source>
</evidence>
<sequence>MPTLPARPFQWRHFQFFNRDEVEEPPACFQGDEGGRLTHLKSLDAQGKLVTLGEDANANGTPTARIWSLRKTTPDGHPMLLKAVSVQQSSSNSSKTPYPVTAFDVLDNLTQMAIGFADGRVVVVRGQLIKDRSSKQRTVWSGEEAVTGLALCERNNMVHLYVTTLSKTVVCNTTTNKEHQLVIDEHGCAVGCVALNAGTGDLVLGREEAIFSYTPDGRGPCYAFE</sequence>
<comment type="subcellular location">
    <subcellularLocation>
        <location evidence="1">Membrane</location>
    </subcellularLocation>
</comment>
<dbReference type="GO" id="GO:0006904">
    <property type="term" value="P:vesicle docking involved in exocytosis"/>
    <property type="evidence" value="ECO:0007669"/>
    <property type="project" value="TreeGrafter"/>
</dbReference>
<dbReference type="GO" id="GO:0008270">
    <property type="term" value="F:zinc ion binding"/>
    <property type="evidence" value="ECO:0007669"/>
    <property type="project" value="UniProtKB-KW"/>
</dbReference>
<dbReference type="GO" id="GO:0030897">
    <property type="term" value="C:HOPS complex"/>
    <property type="evidence" value="ECO:0007669"/>
    <property type="project" value="TreeGrafter"/>
</dbReference>
<dbReference type="InterPro" id="IPR057307">
    <property type="entry name" value="PEP5_VPS11_N"/>
</dbReference>
<dbReference type="PANTHER" id="PTHR23323:SF24">
    <property type="entry name" value="VACUOLAR PROTEIN SORTING-ASSOCIATED PROTEIN 11 HOMOLOG"/>
    <property type="match status" value="1"/>
</dbReference>
<reference evidence="8" key="1">
    <citation type="journal article" date="2018" name="Nat. Microbiol.">
        <title>Leveraging single-cell genomics to expand the fungal tree of life.</title>
        <authorList>
            <person name="Ahrendt S.R."/>
            <person name="Quandt C.A."/>
            <person name="Ciobanu D."/>
            <person name="Clum A."/>
            <person name="Salamov A."/>
            <person name="Andreopoulos B."/>
            <person name="Cheng J.F."/>
            <person name="Woyke T."/>
            <person name="Pelin A."/>
            <person name="Henrissat B."/>
            <person name="Reynolds N.K."/>
            <person name="Benny G.L."/>
            <person name="Smith M.E."/>
            <person name="James T.Y."/>
            <person name="Grigoriev I.V."/>
        </authorList>
    </citation>
    <scope>NUCLEOTIDE SEQUENCE [LARGE SCALE GENOMIC DNA]</scope>
    <source>
        <strain evidence="8">RSA 1356</strain>
    </source>
</reference>
<dbReference type="InterPro" id="IPR036322">
    <property type="entry name" value="WD40_repeat_dom_sf"/>
</dbReference>
<dbReference type="GO" id="GO:0007032">
    <property type="term" value="P:endosome organization"/>
    <property type="evidence" value="ECO:0007669"/>
    <property type="project" value="TreeGrafter"/>
</dbReference>
<dbReference type="GO" id="GO:0005768">
    <property type="term" value="C:endosome"/>
    <property type="evidence" value="ECO:0007669"/>
    <property type="project" value="TreeGrafter"/>
</dbReference>
<dbReference type="PANTHER" id="PTHR23323">
    <property type="entry name" value="VACUOLAR PROTEIN SORTING-ASSOCIATED PROTEIN"/>
    <property type="match status" value="1"/>
</dbReference>
<keyword evidence="5" id="KW-0472">Membrane</keyword>
<feature type="domain" description="PEP5/VPS11 N-terminal" evidence="6">
    <location>
        <begin position="29"/>
        <end position="225"/>
    </location>
</feature>
<gene>
    <name evidence="7" type="ORF">THASP1DRAFT_33565</name>
</gene>
<keyword evidence="4" id="KW-0862">Zinc</keyword>
<dbReference type="Pfam" id="PF23341">
    <property type="entry name" value="PEP5_VPS11_N"/>
    <property type="match status" value="1"/>
</dbReference>
<dbReference type="SUPFAM" id="SSF50978">
    <property type="entry name" value="WD40 repeat-like"/>
    <property type="match status" value="1"/>
</dbReference>
<dbReference type="GO" id="GO:0030674">
    <property type="term" value="F:protein-macromolecule adaptor activity"/>
    <property type="evidence" value="ECO:0007669"/>
    <property type="project" value="TreeGrafter"/>
</dbReference>
<dbReference type="EMBL" id="KZ993561">
    <property type="protein sequence ID" value="RKP04643.1"/>
    <property type="molecule type" value="Genomic_DNA"/>
</dbReference>
<evidence type="ECO:0000256" key="1">
    <source>
        <dbReference type="ARBA" id="ARBA00004370"/>
    </source>
</evidence>
<dbReference type="Proteomes" id="UP000271241">
    <property type="component" value="Unassembled WGS sequence"/>
</dbReference>
<proteinExistence type="predicted"/>
<dbReference type="GO" id="GO:0007033">
    <property type="term" value="P:vacuole organization"/>
    <property type="evidence" value="ECO:0007669"/>
    <property type="project" value="TreeGrafter"/>
</dbReference>
<dbReference type="Gene3D" id="2.130.10.10">
    <property type="entry name" value="YVTN repeat-like/Quinoprotein amine dehydrogenase"/>
    <property type="match status" value="1"/>
</dbReference>
<keyword evidence="3" id="KW-0863">Zinc-finger</keyword>
<keyword evidence="2" id="KW-0479">Metal-binding</keyword>
<evidence type="ECO:0000256" key="4">
    <source>
        <dbReference type="ARBA" id="ARBA00022833"/>
    </source>
</evidence>